<dbReference type="Proteomes" id="UP000251571">
    <property type="component" value="Unassembled WGS sequence"/>
</dbReference>
<evidence type="ECO:0000256" key="3">
    <source>
        <dbReference type="ARBA" id="ARBA00022676"/>
    </source>
</evidence>
<evidence type="ECO:0000313" key="16">
    <source>
        <dbReference type="EMBL" id="PWJ22348.1"/>
    </source>
</evidence>
<evidence type="ECO:0000256" key="11">
    <source>
        <dbReference type="ARBA" id="ARBA00023136"/>
    </source>
</evidence>
<organism evidence="17 19">
    <name type="scientific">Jannaschia seohaensis</name>
    <dbReference type="NCBI Taxonomy" id="475081"/>
    <lineage>
        <taxon>Bacteria</taxon>
        <taxon>Pseudomonadati</taxon>
        <taxon>Pseudomonadota</taxon>
        <taxon>Alphaproteobacteria</taxon>
        <taxon>Rhodobacterales</taxon>
        <taxon>Roseobacteraceae</taxon>
        <taxon>Jannaschia</taxon>
    </lineage>
</organism>
<keyword evidence="5" id="KW-0812">Transmembrane</keyword>
<evidence type="ECO:0000256" key="1">
    <source>
        <dbReference type="ARBA" id="ARBA00004323"/>
    </source>
</evidence>
<keyword evidence="11" id="KW-0472">Membrane</keyword>
<dbReference type="InterPro" id="IPR043538">
    <property type="entry name" value="XYLT"/>
</dbReference>
<dbReference type="GO" id="GO:0016020">
    <property type="term" value="C:membrane"/>
    <property type="evidence" value="ECO:0007669"/>
    <property type="project" value="InterPro"/>
</dbReference>
<keyword evidence="7" id="KW-0256">Endoplasmic reticulum</keyword>
<evidence type="ECO:0000256" key="8">
    <source>
        <dbReference type="ARBA" id="ARBA00022968"/>
    </source>
</evidence>
<dbReference type="RefSeq" id="WP_109562912.1">
    <property type="nucleotide sequence ID" value="NZ_QGDJ01000001.1"/>
</dbReference>
<dbReference type="InterPro" id="IPR003406">
    <property type="entry name" value="Glyco_trans_14"/>
</dbReference>
<keyword evidence="8" id="KW-0735">Signal-anchor</keyword>
<keyword evidence="3" id="KW-0328">Glycosyltransferase</keyword>
<evidence type="ECO:0000256" key="10">
    <source>
        <dbReference type="ARBA" id="ARBA00023034"/>
    </source>
</evidence>
<keyword evidence="4" id="KW-0808">Transferase</keyword>
<proteinExistence type="predicted"/>
<keyword evidence="9" id="KW-1133">Transmembrane helix</keyword>
<name>A0A2Y9A422_9RHOB</name>
<comment type="subcellular location">
    <subcellularLocation>
        <location evidence="2">Endoplasmic reticulum membrane</location>
        <topology evidence="2">Single-pass type II membrane protein</topology>
    </subcellularLocation>
    <subcellularLocation>
        <location evidence="1">Golgi apparatus membrane</location>
        <topology evidence="1">Single-pass type II membrane protein</topology>
    </subcellularLocation>
</comment>
<evidence type="ECO:0000256" key="9">
    <source>
        <dbReference type="ARBA" id="ARBA00022989"/>
    </source>
</evidence>
<evidence type="ECO:0000313" key="18">
    <source>
        <dbReference type="Proteomes" id="UP000245839"/>
    </source>
</evidence>
<evidence type="ECO:0000259" key="15">
    <source>
        <dbReference type="Pfam" id="PF19350"/>
    </source>
</evidence>
<dbReference type="GO" id="GO:0046872">
    <property type="term" value="F:metal ion binding"/>
    <property type="evidence" value="ECO:0007669"/>
    <property type="project" value="UniProtKB-KW"/>
</dbReference>
<dbReference type="PANTHER" id="PTHR46025">
    <property type="entry name" value="XYLOSYLTRANSFERASE OXT"/>
    <property type="match status" value="1"/>
</dbReference>
<evidence type="ECO:0000313" key="17">
    <source>
        <dbReference type="EMBL" id="SSA38626.1"/>
    </source>
</evidence>
<dbReference type="Pfam" id="PF19350">
    <property type="entry name" value="DUF5928"/>
    <property type="match status" value="1"/>
</dbReference>
<dbReference type="Proteomes" id="UP000245839">
    <property type="component" value="Unassembled WGS sequence"/>
</dbReference>
<evidence type="ECO:0000256" key="2">
    <source>
        <dbReference type="ARBA" id="ARBA00004648"/>
    </source>
</evidence>
<evidence type="ECO:0000256" key="13">
    <source>
        <dbReference type="ARBA" id="ARBA00023180"/>
    </source>
</evidence>
<evidence type="ECO:0000256" key="7">
    <source>
        <dbReference type="ARBA" id="ARBA00022824"/>
    </source>
</evidence>
<protein>
    <recommendedName>
        <fullName evidence="14">Peptide O-xylosyltransferase</fullName>
    </recommendedName>
</protein>
<keyword evidence="12" id="KW-1015">Disulfide bond</keyword>
<evidence type="ECO:0000256" key="5">
    <source>
        <dbReference type="ARBA" id="ARBA00022692"/>
    </source>
</evidence>
<keyword evidence="10" id="KW-0333">Golgi apparatus</keyword>
<dbReference type="PANTHER" id="PTHR46025:SF3">
    <property type="entry name" value="XYLOSYLTRANSFERASE OXT"/>
    <property type="match status" value="1"/>
</dbReference>
<dbReference type="GO" id="GO:0030158">
    <property type="term" value="F:protein xylosyltransferase activity"/>
    <property type="evidence" value="ECO:0007669"/>
    <property type="project" value="InterPro"/>
</dbReference>
<gene>
    <name evidence="16" type="ORF">BCF38_101759</name>
    <name evidence="17" type="ORF">SAMN05421539_101759</name>
</gene>
<dbReference type="AlphaFoldDB" id="A0A2Y9A422"/>
<keyword evidence="13" id="KW-0325">Glycoprotein</keyword>
<evidence type="ECO:0000256" key="4">
    <source>
        <dbReference type="ARBA" id="ARBA00022679"/>
    </source>
</evidence>
<dbReference type="OrthoDB" id="7943907at2"/>
<evidence type="ECO:0000256" key="6">
    <source>
        <dbReference type="ARBA" id="ARBA00022723"/>
    </source>
</evidence>
<keyword evidence="6" id="KW-0479">Metal-binding</keyword>
<reference evidence="17" key="1">
    <citation type="submission" date="2016-10" db="EMBL/GenBank/DDBJ databases">
        <authorList>
            <person name="Cai Z."/>
        </authorList>
    </citation>
    <scope>NUCLEOTIDE SEQUENCE [LARGE SCALE GENOMIC DNA]</scope>
    <source>
        <strain evidence="17">DSM 25227</strain>
    </source>
</reference>
<reference evidence="19" key="2">
    <citation type="submission" date="2016-10" db="EMBL/GenBank/DDBJ databases">
        <authorList>
            <person name="Varghese N."/>
            <person name="Submissions S."/>
        </authorList>
    </citation>
    <scope>NUCLEOTIDE SEQUENCE [LARGE SCALE GENOMIC DNA]</scope>
    <source>
        <strain evidence="19">DSM 25227</strain>
    </source>
</reference>
<feature type="domain" description="DUF5928" evidence="15">
    <location>
        <begin position="269"/>
        <end position="519"/>
    </location>
</feature>
<dbReference type="InterPro" id="IPR045972">
    <property type="entry name" value="DUF5928"/>
</dbReference>
<dbReference type="GO" id="GO:0030166">
    <property type="term" value="P:proteoglycan biosynthetic process"/>
    <property type="evidence" value="ECO:0007669"/>
    <property type="project" value="InterPro"/>
</dbReference>
<sequence length="523" mass="57642">MARFAFLLLCHRDPVGVIAQVRALTAAGDVVAIHFDARGAAADYAQIEAAFRGDGSVTLARRVRCGWGEWSLVQATLNAAEAALAAFPDATHLYMVSGDCRPIKSAVQARAILAERDVDRIETVDFFTSGWIRTGLAEERLIYRHWFNERRRKRLFYWSLAVQQRLRLRRAIPEGLGMRIGSQWWCLRRATVEAVLALCRARPDVVRFFRTTWIPDETFFQTLVAHLVPRAQIDPRPPTFVTFTDYGMPTTFHDDHHDFLVGQPELFARKISPEATRLRARLDALWASDAARPPSGADGRAVVSFVTSRGRVGRRFGRRAWEAAAEMGPERCVVALISRDRARTRALAEAIRAEGLMPAFGYIFHEEADALPDLGGVETSLAKRTRHRRAVLHLLFEASRAARLAVCMEPADLGPLRDILAGKGALRVLSLETVPSDALLRRIALAEGLLGAGSTEEEAAQVLPVLAGRLAEEDRRLREADLPVNVPVAPDAAEAETCAALQAVLGCDKETARALAAADAGRP</sequence>
<accession>A0A2Y9A422</accession>
<reference evidence="16 18" key="3">
    <citation type="submission" date="2018-03" db="EMBL/GenBank/DDBJ databases">
        <title>Genomic Encyclopedia of Archaeal and Bacterial Type Strains, Phase II (KMG-II): from individual species to whole genera.</title>
        <authorList>
            <person name="Goeker M."/>
        </authorList>
    </citation>
    <scope>NUCLEOTIDE SEQUENCE [LARGE SCALE GENOMIC DNA]</scope>
    <source>
        <strain evidence="16 18">DSM 25227</strain>
    </source>
</reference>
<dbReference type="EMBL" id="QGDJ01000001">
    <property type="protein sequence ID" value="PWJ22348.1"/>
    <property type="molecule type" value="Genomic_DNA"/>
</dbReference>
<evidence type="ECO:0000256" key="14">
    <source>
        <dbReference type="ARBA" id="ARBA00042865"/>
    </source>
</evidence>
<evidence type="ECO:0000313" key="19">
    <source>
        <dbReference type="Proteomes" id="UP000251571"/>
    </source>
</evidence>
<dbReference type="Pfam" id="PF02485">
    <property type="entry name" value="Branch"/>
    <property type="match status" value="1"/>
</dbReference>
<dbReference type="EMBL" id="UETC01000001">
    <property type="protein sequence ID" value="SSA38626.1"/>
    <property type="molecule type" value="Genomic_DNA"/>
</dbReference>
<evidence type="ECO:0000256" key="12">
    <source>
        <dbReference type="ARBA" id="ARBA00023157"/>
    </source>
</evidence>
<keyword evidence="18" id="KW-1185">Reference proteome</keyword>